<dbReference type="PANTHER" id="PTHR11943">
    <property type="entry name" value="GALACTOSE-1-PHOSPHATE URIDYLYLTRANSFERASE"/>
    <property type="match status" value="1"/>
</dbReference>
<dbReference type="InterPro" id="IPR036265">
    <property type="entry name" value="HIT-like_sf"/>
</dbReference>
<evidence type="ECO:0000256" key="13">
    <source>
        <dbReference type="PIRSR" id="PIRSR000808-1"/>
    </source>
</evidence>
<dbReference type="EMBL" id="FOZL01000001">
    <property type="protein sequence ID" value="SFS09943.1"/>
    <property type="molecule type" value="Genomic_DNA"/>
</dbReference>
<dbReference type="STRING" id="474950.SAMN05421771_1722"/>
<evidence type="ECO:0000256" key="17">
    <source>
        <dbReference type="RuleBase" id="RU000506"/>
    </source>
</evidence>
<protein>
    <recommendedName>
        <fullName evidence="5 12">Galactose-1-phosphate uridylyltransferase</fullName>
        <ecNumber evidence="4 12">2.7.7.12</ecNumber>
    </recommendedName>
</protein>
<feature type="domain" description="Galactose-1-phosphate uridyl transferase N-terminal" evidence="18">
    <location>
        <begin position="8"/>
        <end position="179"/>
    </location>
</feature>
<dbReference type="InterPro" id="IPR005849">
    <property type="entry name" value="GalP_Utransf_N"/>
</dbReference>
<keyword evidence="9 15" id="KW-0862">Zinc</keyword>
<evidence type="ECO:0000256" key="2">
    <source>
        <dbReference type="ARBA" id="ARBA00004947"/>
    </source>
</evidence>
<dbReference type="EC" id="2.7.7.12" evidence="4 12"/>
<dbReference type="UniPathway" id="UPA00214"/>
<organism evidence="20 21">
    <name type="scientific">Granulicella pectinivorans</name>
    <dbReference type="NCBI Taxonomy" id="474950"/>
    <lineage>
        <taxon>Bacteria</taxon>
        <taxon>Pseudomonadati</taxon>
        <taxon>Acidobacteriota</taxon>
        <taxon>Terriglobia</taxon>
        <taxon>Terriglobales</taxon>
        <taxon>Acidobacteriaceae</taxon>
        <taxon>Granulicella</taxon>
    </lineage>
</organism>
<keyword evidence="7 17" id="KW-0548">Nucleotidyltransferase</keyword>
<dbReference type="InterPro" id="IPR005850">
    <property type="entry name" value="GalP_Utransf_C"/>
</dbReference>
<feature type="binding site" evidence="15">
    <location>
        <position position="167"/>
    </location>
    <ligand>
        <name>Zn(2+)</name>
        <dbReference type="ChEBI" id="CHEBI:29105"/>
    </ligand>
</feature>
<evidence type="ECO:0000256" key="12">
    <source>
        <dbReference type="NCBIfam" id="TIGR00209"/>
    </source>
</evidence>
<evidence type="ECO:0000256" key="14">
    <source>
        <dbReference type="PIRSR" id="PIRSR000808-2"/>
    </source>
</evidence>
<reference evidence="20 21" key="1">
    <citation type="submission" date="2016-10" db="EMBL/GenBank/DDBJ databases">
        <authorList>
            <person name="de Groot N.N."/>
        </authorList>
    </citation>
    <scope>NUCLEOTIDE SEQUENCE [LARGE SCALE GENOMIC DNA]</scope>
    <source>
        <strain evidence="20 21">DSM 21001</strain>
    </source>
</reference>
<feature type="binding site" evidence="16">
    <location>
        <position position="301"/>
    </location>
    <ligand>
        <name>Fe cation</name>
        <dbReference type="ChEBI" id="CHEBI:24875"/>
    </ligand>
</feature>
<dbReference type="FunFam" id="3.30.428.10:FF:000001">
    <property type="entry name" value="Galactose-1-phosphate uridylyltransferase"/>
    <property type="match status" value="1"/>
</dbReference>
<dbReference type="NCBIfam" id="TIGR00209">
    <property type="entry name" value="galT_1"/>
    <property type="match status" value="1"/>
</dbReference>
<feature type="binding site" evidence="14">
    <location>
        <begin position="319"/>
        <end position="320"/>
    </location>
    <ligand>
        <name>UDP-alpha-D-glucose</name>
        <dbReference type="ChEBI" id="CHEBI:58885"/>
        <note>ligand shared between dimeric partners</note>
    </ligand>
</feature>
<dbReference type="GO" id="GO:0008108">
    <property type="term" value="F:UDP-glucose:hexose-1-phosphate uridylyltransferase activity"/>
    <property type="evidence" value="ECO:0007669"/>
    <property type="project" value="UniProtKB-UniRule"/>
</dbReference>
<feature type="binding site" description="in other chain" evidence="14">
    <location>
        <position position="156"/>
    </location>
    <ligand>
        <name>UDP-alpha-D-glucose</name>
        <dbReference type="ChEBI" id="CHEBI:58885"/>
        <note>ligand shared between dimeric partners</note>
    </ligand>
</feature>
<feature type="binding site" evidence="14">
    <location>
        <begin position="314"/>
        <end position="315"/>
    </location>
    <ligand>
        <name>UDP-alpha-D-glucose</name>
        <dbReference type="ChEBI" id="CHEBI:58885"/>
        <note>ligand shared between dimeric partners</note>
    </ligand>
</feature>
<evidence type="ECO:0000256" key="5">
    <source>
        <dbReference type="ARBA" id="ARBA00016340"/>
    </source>
</evidence>
<feature type="binding site" evidence="15">
    <location>
        <position position="51"/>
    </location>
    <ligand>
        <name>Zn(2+)</name>
        <dbReference type="ChEBI" id="CHEBI:29105"/>
    </ligand>
</feature>
<dbReference type="GO" id="GO:0033499">
    <property type="term" value="P:galactose catabolic process via UDP-galactose, Leloir pathway"/>
    <property type="evidence" value="ECO:0007669"/>
    <property type="project" value="TreeGrafter"/>
</dbReference>
<name>A0A1I6M2R0_9BACT</name>
<dbReference type="OrthoDB" id="9769064at2"/>
<evidence type="ECO:0000256" key="15">
    <source>
        <dbReference type="PIRSR" id="PIRSR000808-3"/>
    </source>
</evidence>
<evidence type="ECO:0000256" key="10">
    <source>
        <dbReference type="ARBA" id="ARBA00023144"/>
    </source>
</evidence>
<evidence type="ECO:0000256" key="4">
    <source>
        <dbReference type="ARBA" id="ARBA00012384"/>
    </source>
</evidence>
<gene>
    <name evidence="20" type="ORF">SAMN05421771_1722</name>
</gene>
<dbReference type="PIRSF" id="PIRSF000808">
    <property type="entry name" value="GalT"/>
    <property type="match status" value="1"/>
</dbReference>
<feature type="binding site" evidence="16">
    <location>
        <position position="299"/>
    </location>
    <ligand>
        <name>Fe cation</name>
        <dbReference type="ChEBI" id="CHEBI:24875"/>
    </ligand>
</feature>
<dbReference type="GO" id="GO:0008270">
    <property type="term" value="F:zinc ion binding"/>
    <property type="evidence" value="ECO:0007669"/>
    <property type="project" value="InterPro"/>
</dbReference>
<keyword evidence="21" id="KW-1185">Reference proteome</keyword>
<dbReference type="PROSITE" id="PS00117">
    <property type="entry name" value="GAL_P_UDP_TRANSF_I"/>
    <property type="match status" value="1"/>
</dbReference>
<keyword evidence="16" id="KW-0408">Iron</keyword>
<keyword evidence="10 17" id="KW-0299">Galactose metabolism</keyword>
<evidence type="ECO:0000256" key="9">
    <source>
        <dbReference type="ARBA" id="ARBA00022833"/>
    </source>
</evidence>
<dbReference type="Proteomes" id="UP000199024">
    <property type="component" value="Unassembled WGS sequence"/>
</dbReference>
<dbReference type="InterPro" id="IPR001937">
    <property type="entry name" value="GalP_UDPtransf1"/>
</dbReference>
<dbReference type="Pfam" id="PF01087">
    <property type="entry name" value="GalP_UDP_transf"/>
    <property type="match status" value="1"/>
</dbReference>
<feature type="binding site" evidence="14">
    <location>
        <begin position="27"/>
        <end position="30"/>
    </location>
    <ligand>
        <name>UDP-alpha-D-glucose</name>
        <dbReference type="ChEBI" id="CHEBI:58885"/>
        <note>ligand shared between dimeric partners</note>
    </ligand>
</feature>
<feature type="binding site" description="in other chain" evidence="14">
    <location>
        <position position="171"/>
    </location>
    <ligand>
        <name>UDP-alpha-D-glucose</name>
        <dbReference type="ChEBI" id="CHEBI:58885"/>
        <note>ligand shared between dimeric partners</note>
    </ligand>
</feature>
<dbReference type="SUPFAM" id="SSF54197">
    <property type="entry name" value="HIT-like"/>
    <property type="match status" value="2"/>
</dbReference>
<comment type="cofactor">
    <cofactor evidence="15">
        <name>Zn(2+)</name>
        <dbReference type="ChEBI" id="CHEBI:29105"/>
    </cofactor>
    <text evidence="15">Binds 1 zinc ion per subunit.</text>
</comment>
<evidence type="ECO:0000256" key="8">
    <source>
        <dbReference type="ARBA" id="ARBA00022723"/>
    </source>
</evidence>
<proteinExistence type="inferred from homology"/>
<keyword evidence="8 15" id="KW-0479">Metal-binding</keyword>
<evidence type="ECO:0000256" key="7">
    <source>
        <dbReference type="ARBA" id="ARBA00022695"/>
    </source>
</evidence>
<comment type="similarity">
    <text evidence="3 17">Belongs to the galactose-1-phosphate uridylyltransferase type 1 family.</text>
</comment>
<feature type="binding site" evidence="16">
    <location>
        <position position="284"/>
    </location>
    <ligand>
        <name>Fe cation</name>
        <dbReference type="ChEBI" id="CHEBI:24875"/>
    </ligand>
</feature>
<evidence type="ECO:0000313" key="20">
    <source>
        <dbReference type="EMBL" id="SFS09943.1"/>
    </source>
</evidence>
<dbReference type="PANTHER" id="PTHR11943:SF1">
    <property type="entry name" value="GALACTOSE-1-PHOSPHATE URIDYLYLTRANSFERASE"/>
    <property type="match status" value="1"/>
</dbReference>
<feature type="binding site" description="in other chain" evidence="14">
    <location>
        <begin position="76"/>
        <end position="77"/>
    </location>
    <ligand>
        <name>UDP-alpha-D-glucose</name>
        <dbReference type="ChEBI" id="CHEBI:58885"/>
        <note>ligand shared between dimeric partners</note>
    </ligand>
</feature>
<dbReference type="GO" id="GO:0005737">
    <property type="term" value="C:cytoplasm"/>
    <property type="evidence" value="ECO:0007669"/>
    <property type="project" value="TreeGrafter"/>
</dbReference>
<sequence>MNPLFVTTPHRRYNPLKREWVLVSPQRTQRPWQGQMETTPAPVALQYDPACYLCPGNARAGGETTPQYDSTFVFTNDYAALKPDVPAGSMDEGGQGLLVAESESGVCRVICFSPRHDLTLAKMEVAEIRKVVDVWDEQTTELGAREDIRYVQVFENRGAMMGASNPHPHGQVWATKQIPNEIVAELGAQKAYYETHGRALLDAYRELEVAQGERVFAQNDSFVALVPFWAVWPFEVMVLPVRPVTSIAWMTEMERDDLAAILKAVTATYDRVFETPFPYSMGLHPAPFDGEEHPEWVFHLHFYPPLLRSATVRKFMVGYELLGSPQRDITPESAAGTLRDAAGRAGVSVRPLA</sequence>
<evidence type="ECO:0000256" key="1">
    <source>
        <dbReference type="ARBA" id="ARBA00001107"/>
    </source>
</evidence>
<evidence type="ECO:0000259" key="18">
    <source>
        <dbReference type="Pfam" id="PF01087"/>
    </source>
</evidence>
<feature type="binding site" description="in other chain" evidence="14">
    <location>
        <begin position="162"/>
        <end position="164"/>
    </location>
    <ligand>
        <name>UDP-alpha-D-glucose</name>
        <dbReference type="ChEBI" id="CHEBI:58885"/>
        <note>ligand shared between dimeric partners</note>
    </ligand>
</feature>
<dbReference type="RefSeq" id="WP_089838428.1">
    <property type="nucleotide sequence ID" value="NZ_FOZL01000001.1"/>
</dbReference>
<evidence type="ECO:0000313" key="21">
    <source>
        <dbReference type="Proteomes" id="UP000199024"/>
    </source>
</evidence>
<evidence type="ECO:0000259" key="19">
    <source>
        <dbReference type="Pfam" id="PF02744"/>
    </source>
</evidence>
<feature type="binding site" description="in other chain" evidence="14">
    <location>
        <position position="60"/>
    </location>
    <ligand>
        <name>UDP-alpha-D-glucose</name>
        <dbReference type="ChEBI" id="CHEBI:58885"/>
        <note>ligand shared between dimeric partners</note>
    </ligand>
</feature>
<dbReference type="Pfam" id="PF02744">
    <property type="entry name" value="GalP_UDP_tr_C"/>
    <property type="match status" value="1"/>
</dbReference>
<feature type="active site" description="Tele-UMP-histidine intermediate" evidence="13">
    <location>
        <position position="169"/>
    </location>
</feature>
<comment type="cofactor">
    <cofactor evidence="16">
        <name>Fe cation</name>
        <dbReference type="ChEBI" id="CHEBI:24875"/>
    </cofactor>
    <text evidence="16">Binds 1 Fe cation per subunit.</text>
</comment>
<dbReference type="FunFam" id="3.30.428.10:FF:000002">
    <property type="entry name" value="Galactose-1-phosphate uridylyltransferase"/>
    <property type="match status" value="1"/>
</dbReference>
<keyword evidence="6 17" id="KW-0808">Transferase</keyword>
<dbReference type="CDD" id="cd00608">
    <property type="entry name" value="GalT"/>
    <property type="match status" value="1"/>
</dbReference>
<dbReference type="InterPro" id="IPR019779">
    <property type="entry name" value="GalP_UDPtransf1_His-AS"/>
</dbReference>
<evidence type="ECO:0000256" key="16">
    <source>
        <dbReference type="PIRSR" id="PIRSR000808-4"/>
    </source>
</evidence>
<feature type="binding site" evidence="15">
    <location>
        <position position="54"/>
    </location>
    <ligand>
        <name>Zn(2+)</name>
        <dbReference type="ChEBI" id="CHEBI:29105"/>
    </ligand>
</feature>
<feature type="binding site" evidence="15">
    <location>
        <position position="116"/>
    </location>
    <ligand>
        <name>Zn(2+)</name>
        <dbReference type="ChEBI" id="CHEBI:29105"/>
    </ligand>
</feature>
<comment type="catalytic activity">
    <reaction evidence="1 17">
        <text>alpha-D-galactose 1-phosphate + UDP-alpha-D-glucose = alpha-D-glucose 1-phosphate + UDP-alpha-D-galactose</text>
        <dbReference type="Rhea" id="RHEA:13989"/>
        <dbReference type="ChEBI" id="CHEBI:58336"/>
        <dbReference type="ChEBI" id="CHEBI:58601"/>
        <dbReference type="ChEBI" id="CHEBI:58885"/>
        <dbReference type="ChEBI" id="CHEBI:66914"/>
        <dbReference type="EC" id="2.7.7.12"/>
    </reaction>
</comment>
<evidence type="ECO:0000256" key="3">
    <source>
        <dbReference type="ARBA" id="ARBA00010951"/>
    </source>
</evidence>
<dbReference type="NCBIfam" id="NF008724">
    <property type="entry name" value="PRK11720.1"/>
    <property type="match status" value="1"/>
</dbReference>
<feature type="binding site" description="in other chain" evidence="14">
    <location>
        <position position="326"/>
    </location>
    <ligand>
        <name>UDP-alpha-D-glucose</name>
        <dbReference type="ChEBI" id="CHEBI:58885"/>
        <note>ligand shared between dimeric partners</note>
    </ligand>
</feature>
<accession>A0A1I6M2R0</accession>
<evidence type="ECO:0000256" key="11">
    <source>
        <dbReference type="ARBA" id="ARBA00023277"/>
    </source>
</evidence>
<dbReference type="AlphaFoldDB" id="A0A1I6M2R0"/>
<comment type="pathway">
    <text evidence="2 17">Carbohydrate metabolism; galactose metabolism.</text>
</comment>
<dbReference type="Gene3D" id="3.30.428.10">
    <property type="entry name" value="HIT-like"/>
    <property type="match status" value="2"/>
</dbReference>
<evidence type="ECO:0000256" key="6">
    <source>
        <dbReference type="ARBA" id="ARBA00022679"/>
    </source>
</evidence>
<feature type="domain" description="Galactose-1-phosphate uridyl transferase C-terminal" evidence="19">
    <location>
        <begin position="186"/>
        <end position="340"/>
    </location>
</feature>
<feature type="binding site" evidence="16">
    <location>
        <position position="185"/>
    </location>
    <ligand>
        <name>Fe cation</name>
        <dbReference type="ChEBI" id="CHEBI:24875"/>
    </ligand>
</feature>
<keyword evidence="11 17" id="KW-0119">Carbohydrate metabolism</keyword>